<reference evidence="2" key="2">
    <citation type="submission" date="2020-05" db="UniProtKB">
        <authorList>
            <consortium name="EnsemblMetazoa"/>
        </authorList>
    </citation>
    <scope>IDENTIFICATION</scope>
</reference>
<dbReference type="EMBL" id="ATLV01021425">
    <property type="status" value="NOT_ANNOTATED_CDS"/>
    <property type="molecule type" value="Genomic_DNA"/>
</dbReference>
<dbReference type="VEuPathDB" id="VectorBase:ASIC014496"/>
<sequence length="68" mass="7575">MQSATTGPAARRIANRDALFRNAPKIDPVCVLLCSHPLETVRDCFTGNDDDKSVFSLLIAWQARCKIR</sequence>
<name>A0A084W8G1_ANOSI</name>
<organism evidence="1">
    <name type="scientific">Anopheles sinensis</name>
    <name type="common">Mosquito</name>
    <dbReference type="NCBI Taxonomy" id="74873"/>
    <lineage>
        <taxon>Eukaryota</taxon>
        <taxon>Metazoa</taxon>
        <taxon>Ecdysozoa</taxon>
        <taxon>Arthropoda</taxon>
        <taxon>Hexapoda</taxon>
        <taxon>Insecta</taxon>
        <taxon>Pterygota</taxon>
        <taxon>Neoptera</taxon>
        <taxon>Endopterygota</taxon>
        <taxon>Diptera</taxon>
        <taxon>Nematocera</taxon>
        <taxon>Culicoidea</taxon>
        <taxon>Culicidae</taxon>
        <taxon>Anophelinae</taxon>
        <taxon>Anopheles</taxon>
    </lineage>
</organism>
<dbReference type="AlphaFoldDB" id="A0A084W8G1"/>
<dbReference type="Proteomes" id="UP000030765">
    <property type="component" value="Unassembled WGS sequence"/>
</dbReference>
<evidence type="ECO:0000313" key="1">
    <source>
        <dbReference type="EMBL" id="KFB46505.1"/>
    </source>
</evidence>
<reference evidence="1 3" key="1">
    <citation type="journal article" date="2014" name="BMC Genomics">
        <title>Genome sequence of Anopheles sinensis provides insight into genetics basis of mosquito competence for malaria parasites.</title>
        <authorList>
            <person name="Zhou D."/>
            <person name="Zhang D."/>
            <person name="Ding G."/>
            <person name="Shi L."/>
            <person name="Hou Q."/>
            <person name="Ye Y."/>
            <person name="Xu Y."/>
            <person name="Zhou H."/>
            <person name="Xiong C."/>
            <person name="Li S."/>
            <person name="Yu J."/>
            <person name="Hong S."/>
            <person name="Yu X."/>
            <person name="Zou P."/>
            <person name="Chen C."/>
            <person name="Chang X."/>
            <person name="Wang W."/>
            <person name="Lv Y."/>
            <person name="Sun Y."/>
            <person name="Ma L."/>
            <person name="Shen B."/>
            <person name="Zhu C."/>
        </authorList>
    </citation>
    <scope>NUCLEOTIDE SEQUENCE [LARGE SCALE GENOMIC DNA]</scope>
</reference>
<dbReference type="EMBL" id="KE525318">
    <property type="protein sequence ID" value="KFB46505.1"/>
    <property type="molecule type" value="Genomic_DNA"/>
</dbReference>
<keyword evidence="3" id="KW-1185">Reference proteome</keyword>
<gene>
    <name evidence="1" type="ORF">ZHAS_00014496</name>
</gene>
<proteinExistence type="predicted"/>
<protein>
    <submittedName>
        <fullName evidence="1 2">Exodeoxyribonuclease V subunit gamma</fullName>
    </submittedName>
</protein>
<evidence type="ECO:0000313" key="2">
    <source>
        <dbReference type="EnsemblMetazoa" id="ASIC014496-PA"/>
    </source>
</evidence>
<accession>A0A084W8G1</accession>
<dbReference type="EnsemblMetazoa" id="ASIC014496-RA">
    <property type="protein sequence ID" value="ASIC014496-PA"/>
    <property type="gene ID" value="ASIC014496"/>
</dbReference>
<evidence type="ECO:0000313" key="3">
    <source>
        <dbReference type="Proteomes" id="UP000030765"/>
    </source>
</evidence>